<evidence type="ECO:0000313" key="1">
    <source>
        <dbReference type="EMBL" id="KIK08006.1"/>
    </source>
</evidence>
<name>A0A0C9XSW2_9AGAR</name>
<reference evidence="1 2" key="1">
    <citation type="submission" date="2014-04" db="EMBL/GenBank/DDBJ databases">
        <authorList>
            <consortium name="DOE Joint Genome Institute"/>
            <person name="Kuo A."/>
            <person name="Kohler A."/>
            <person name="Nagy L.G."/>
            <person name="Floudas D."/>
            <person name="Copeland A."/>
            <person name="Barry K.W."/>
            <person name="Cichocki N."/>
            <person name="Veneault-Fourrey C."/>
            <person name="LaButti K."/>
            <person name="Lindquist E.A."/>
            <person name="Lipzen A."/>
            <person name="Lundell T."/>
            <person name="Morin E."/>
            <person name="Murat C."/>
            <person name="Sun H."/>
            <person name="Tunlid A."/>
            <person name="Henrissat B."/>
            <person name="Grigoriev I.V."/>
            <person name="Hibbett D.S."/>
            <person name="Martin F."/>
            <person name="Nordberg H.P."/>
            <person name="Cantor M.N."/>
            <person name="Hua S.X."/>
        </authorList>
    </citation>
    <scope>NUCLEOTIDE SEQUENCE [LARGE SCALE GENOMIC DNA]</scope>
    <source>
        <strain evidence="1 2">LaAM-08-1</strain>
    </source>
</reference>
<organism evidence="1 2">
    <name type="scientific">Laccaria amethystina LaAM-08-1</name>
    <dbReference type="NCBI Taxonomy" id="1095629"/>
    <lineage>
        <taxon>Eukaryota</taxon>
        <taxon>Fungi</taxon>
        <taxon>Dikarya</taxon>
        <taxon>Basidiomycota</taxon>
        <taxon>Agaricomycotina</taxon>
        <taxon>Agaricomycetes</taxon>
        <taxon>Agaricomycetidae</taxon>
        <taxon>Agaricales</taxon>
        <taxon>Agaricineae</taxon>
        <taxon>Hydnangiaceae</taxon>
        <taxon>Laccaria</taxon>
    </lineage>
</organism>
<proteinExistence type="predicted"/>
<dbReference type="Gene3D" id="1.25.40.10">
    <property type="entry name" value="Tetratricopeptide repeat domain"/>
    <property type="match status" value="1"/>
</dbReference>
<sequence>MLAVCIKAPFLLKRPPLYPSFFTRLAHSADPTSRSTTSSEPPYIFNKYACDLRNAALELQPRPFEEFNDSKRFNGKFKYLVYSSVIKDLLNASYFPEASFAFKTMQPIFHSPSMKARMLASAIAKSFGDPHERLIIPFVFLSAHSDMTEDIFTEIMQMLARRKVKPKVLLQLTNYYITAQNDGFVPAPDLAAIWFRAKFLTEGADTALVALKEYSMCSTNRDLLPYTTLLSTINDVSLDDAGSVEQILLIMDHAQLTLDLTVFNALLHREHRLEHSSSAFTVYASLKEMADNGVIPNEETYAMLFSLLRSRRPRVSKRPPSGFYPPRSLFRDMIDTTMHPEHPLVLSPSLLTVVLRAFLEHRDYPAALVAVNTFDQHRINVPIEAYYVTVKHIVRRIWAEVRGKRVLGSKLWCDHFLGSSAPTSIRDVEALEEQLSEGLVDKILNFTRQDKMSILNVRFLRSIPTEVPVYSAPTMAELEQTGDPLPEVKYHSKPLERLLERAIVATFIPQHRKGVEDAVQVARAEMTPPT</sequence>
<accession>A0A0C9XSW2</accession>
<dbReference type="InterPro" id="IPR011990">
    <property type="entry name" value="TPR-like_helical_dom_sf"/>
</dbReference>
<protein>
    <submittedName>
        <fullName evidence="1">Uncharacterized protein</fullName>
    </submittedName>
</protein>
<dbReference type="AlphaFoldDB" id="A0A0C9XSW2"/>
<dbReference type="STRING" id="1095629.A0A0C9XSW2"/>
<keyword evidence="2" id="KW-1185">Reference proteome</keyword>
<dbReference type="Proteomes" id="UP000054477">
    <property type="component" value="Unassembled WGS sequence"/>
</dbReference>
<evidence type="ECO:0000313" key="2">
    <source>
        <dbReference type="Proteomes" id="UP000054477"/>
    </source>
</evidence>
<reference evidence="2" key="2">
    <citation type="submission" date="2015-01" db="EMBL/GenBank/DDBJ databases">
        <title>Evolutionary Origins and Diversification of the Mycorrhizal Mutualists.</title>
        <authorList>
            <consortium name="DOE Joint Genome Institute"/>
            <consortium name="Mycorrhizal Genomics Consortium"/>
            <person name="Kohler A."/>
            <person name="Kuo A."/>
            <person name="Nagy L.G."/>
            <person name="Floudas D."/>
            <person name="Copeland A."/>
            <person name="Barry K.W."/>
            <person name="Cichocki N."/>
            <person name="Veneault-Fourrey C."/>
            <person name="LaButti K."/>
            <person name="Lindquist E.A."/>
            <person name="Lipzen A."/>
            <person name="Lundell T."/>
            <person name="Morin E."/>
            <person name="Murat C."/>
            <person name="Riley R."/>
            <person name="Ohm R."/>
            <person name="Sun H."/>
            <person name="Tunlid A."/>
            <person name="Henrissat B."/>
            <person name="Grigoriev I.V."/>
            <person name="Hibbett D.S."/>
            <person name="Martin F."/>
        </authorList>
    </citation>
    <scope>NUCLEOTIDE SEQUENCE [LARGE SCALE GENOMIC DNA]</scope>
    <source>
        <strain evidence="2">LaAM-08-1</strain>
    </source>
</reference>
<dbReference type="OrthoDB" id="185373at2759"/>
<gene>
    <name evidence="1" type="ORF">K443DRAFT_672890</name>
</gene>
<dbReference type="HOGENOM" id="CLU_026252_1_1_1"/>
<dbReference type="EMBL" id="KN838544">
    <property type="protein sequence ID" value="KIK08006.1"/>
    <property type="molecule type" value="Genomic_DNA"/>
</dbReference>